<organism evidence="8">
    <name type="scientific">Caldithrix abyssi</name>
    <dbReference type="NCBI Taxonomy" id="187145"/>
    <lineage>
        <taxon>Bacteria</taxon>
        <taxon>Pseudomonadati</taxon>
        <taxon>Calditrichota</taxon>
        <taxon>Calditrichia</taxon>
        <taxon>Calditrichales</taxon>
        <taxon>Calditrichaceae</taxon>
        <taxon>Caldithrix</taxon>
    </lineage>
</organism>
<feature type="transmembrane region" description="Helical" evidence="6">
    <location>
        <begin position="12"/>
        <end position="33"/>
    </location>
</feature>
<dbReference type="InterPro" id="IPR025405">
    <property type="entry name" value="DUF4131"/>
</dbReference>
<keyword evidence="4 6" id="KW-1133">Transmembrane helix</keyword>
<dbReference type="PANTHER" id="PTHR30619">
    <property type="entry name" value="DNA INTERNALIZATION/COMPETENCE PROTEIN COMEC/REC2"/>
    <property type="match status" value="1"/>
</dbReference>
<gene>
    <name evidence="8" type="ORF">ENK44_08505</name>
</gene>
<protein>
    <submittedName>
        <fullName evidence="8">DNA internalization-related competence protein ComEC/Rec2</fullName>
    </submittedName>
</protein>
<reference evidence="8" key="1">
    <citation type="journal article" date="2020" name="mSystems">
        <title>Genome- and Community-Level Interaction Insights into Carbon Utilization and Element Cycling Functions of Hydrothermarchaeota in Hydrothermal Sediment.</title>
        <authorList>
            <person name="Zhou Z."/>
            <person name="Liu Y."/>
            <person name="Xu W."/>
            <person name="Pan J."/>
            <person name="Luo Z.H."/>
            <person name="Li M."/>
        </authorList>
    </citation>
    <scope>NUCLEOTIDE SEQUENCE [LARGE SCALE GENOMIC DNA]</scope>
    <source>
        <strain evidence="8">HyVt-577</strain>
    </source>
</reference>
<feature type="transmembrane region" description="Helical" evidence="6">
    <location>
        <begin position="425"/>
        <end position="452"/>
    </location>
</feature>
<evidence type="ECO:0000256" key="6">
    <source>
        <dbReference type="SAM" id="Phobius"/>
    </source>
</evidence>
<feature type="transmembrane region" description="Helical" evidence="6">
    <location>
        <begin position="336"/>
        <end position="352"/>
    </location>
</feature>
<dbReference type="InterPro" id="IPR004797">
    <property type="entry name" value="Competence_ComEC/Rec2"/>
</dbReference>
<feature type="transmembrane region" description="Helical" evidence="6">
    <location>
        <begin position="530"/>
        <end position="547"/>
    </location>
</feature>
<evidence type="ECO:0000256" key="5">
    <source>
        <dbReference type="ARBA" id="ARBA00023136"/>
    </source>
</evidence>
<dbReference type="InterPro" id="IPR052159">
    <property type="entry name" value="Competence_DNA_uptake"/>
</dbReference>
<keyword evidence="5 6" id="KW-0472">Membrane</keyword>
<dbReference type="SMART" id="SM00849">
    <property type="entry name" value="Lactamase_B"/>
    <property type="match status" value="1"/>
</dbReference>
<evidence type="ECO:0000256" key="4">
    <source>
        <dbReference type="ARBA" id="ARBA00022989"/>
    </source>
</evidence>
<evidence type="ECO:0000313" key="8">
    <source>
        <dbReference type="EMBL" id="HGY55727.1"/>
    </source>
</evidence>
<feature type="transmembrane region" description="Helical" evidence="6">
    <location>
        <begin position="494"/>
        <end position="510"/>
    </location>
</feature>
<comment type="subcellular location">
    <subcellularLocation>
        <location evidence="1">Cell membrane</location>
        <topology evidence="1">Multi-pass membrane protein</topology>
    </subcellularLocation>
</comment>
<name>A0A7V4WVN9_CALAY</name>
<evidence type="ECO:0000256" key="1">
    <source>
        <dbReference type="ARBA" id="ARBA00004651"/>
    </source>
</evidence>
<feature type="transmembrane region" description="Helical" evidence="6">
    <location>
        <begin position="464"/>
        <end position="482"/>
    </location>
</feature>
<dbReference type="PANTHER" id="PTHR30619:SF1">
    <property type="entry name" value="RECOMBINATION PROTEIN 2"/>
    <property type="match status" value="1"/>
</dbReference>
<dbReference type="Proteomes" id="UP000885779">
    <property type="component" value="Unassembled WGS sequence"/>
</dbReference>
<dbReference type="CDD" id="cd07731">
    <property type="entry name" value="ComA-like_MBL-fold"/>
    <property type="match status" value="1"/>
</dbReference>
<dbReference type="Pfam" id="PF13567">
    <property type="entry name" value="DUF4131"/>
    <property type="match status" value="1"/>
</dbReference>
<comment type="caution">
    <text evidence="8">The sequence shown here is derived from an EMBL/GenBank/DDBJ whole genome shotgun (WGS) entry which is preliminary data.</text>
</comment>
<feature type="transmembrane region" description="Helical" evidence="6">
    <location>
        <begin position="358"/>
        <end position="376"/>
    </location>
</feature>
<dbReference type="InterPro" id="IPR004477">
    <property type="entry name" value="ComEC_N"/>
</dbReference>
<sequence>MDKDVLDNLYHPYPAVWFFCTYAGGIAFGWIFITRLFLSQLQIVFVSSFIIFLLVYLFYRRYLLFPALFVLFFAGTLNIRFQLAQFPPNHLVHYDMGKIDAVFGRITEAGYRKDGKHRYRFDCDSVVIGGTVRKAAGTVLLYQGKARKKFEPGDILKINQAPGRPALPSNPGAFNYRHYLQLNGIFHTLYPADDETIELLGKIKSSRSLSTILEPLRNSIRRRIDRFIPEPAASVVKALLLGERQDVDRSLLENFQKTGIIHVLAISGLHVGFILLIFMLLFSLLRLPYGMKIFLSLGMLFLFVALVDFKTPVVRAAVMIALYYLAQFLERRPRTLNILAGAGLLLLFFDPAQLLQPGFQFSFAAVFGILYGYPRLRRIIPAPRFYGRLGRFIRKYGYDAALVSVAAVMGTVPLTWSYYGTLQTGALLINIVIIPVIGLLLTVSFLFIPLSFLNIWLAEGLGELIYYIFKGIETAVTLYAKLPFVQVYLPHPSPLMLMVFILLLFAIFNLKSTGGHSNAEKVSTFSGKRLRRIVLLFFILYLLIIIPRHNGNTLQYTQLDVRQGDCALVRFPGGVNILVDGGQSFPFDAAKRFVLPTLRYYGVKRLRYLVGTHNHNDHIGGFPTILREMQVDTLVLSPKAGRSRLYRYLLKTAQDLKIPVLFGNRGRQLYVGDKARAYILHPTSAYAKGGFSGREVNNSSLVLKIVYGRSAFLLTGDLEMSAEKALFSYGNFLNARVLKVGHHGSVTSTSQTFLNLIRPRYALISVGQGNKYHHPGTATLSRLRKNGVAALRTDHFGALIFESDGQNLRLVNWRTW</sequence>
<evidence type="ECO:0000259" key="7">
    <source>
        <dbReference type="SMART" id="SM00849"/>
    </source>
</evidence>
<dbReference type="SUPFAM" id="SSF56281">
    <property type="entry name" value="Metallo-hydrolase/oxidoreductase"/>
    <property type="match status" value="1"/>
</dbReference>
<dbReference type="AlphaFoldDB" id="A0A7V4WVN9"/>
<evidence type="ECO:0000256" key="3">
    <source>
        <dbReference type="ARBA" id="ARBA00022692"/>
    </source>
</evidence>
<dbReference type="InterPro" id="IPR001279">
    <property type="entry name" value="Metallo-B-lactamas"/>
</dbReference>
<dbReference type="GO" id="GO:0005886">
    <property type="term" value="C:plasma membrane"/>
    <property type="evidence" value="ECO:0007669"/>
    <property type="project" value="UniProtKB-SubCell"/>
</dbReference>
<dbReference type="InterPro" id="IPR035681">
    <property type="entry name" value="ComA-like_MBL"/>
</dbReference>
<dbReference type="GO" id="GO:0030420">
    <property type="term" value="P:establishment of competence for transformation"/>
    <property type="evidence" value="ECO:0007669"/>
    <property type="project" value="InterPro"/>
</dbReference>
<feature type="transmembrane region" description="Helical" evidence="6">
    <location>
        <begin position="396"/>
        <end position="419"/>
    </location>
</feature>
<dbReference type="InterPro" id="IPR036866">
    <property type="entry name" value="RibonucZ/Hydroxyglut_hydro"/>
</dbReference>
<evidence type="ECO:0000256" key="2">
    <source>
        <dbReference type="ARBA" id="ARBA00022475"/>
    </source>
</evidence>
<dbReference type="NCBIfam" id="TIGR00361">
    <property type="entry name" value="ComEC_Rec2"/>
    <property type="match status" value="1"/>
</dbReference>
<dbReference type="Pfam" id="PF00753">
    <property type="entry name" value="Lactamase_B"/>
    <property type="match status" value="1"/>
</dbReference>
<accession>A0A7V4WVN9</accession>
<keyword evidence="3 6" id="KW-0812">Transmembrane</keyword>
<keyword evidence="2" id="KW-1003">Cell membrane</keyword>
<dbReference type="NCBIfam" id="TIGR00360">
    <property type="entry name" value="ComEC_N-term"/>
    <property type="match status" value="1"/>
</dbReference>
<feature type="transmembrane region" description="Helical" evidence="6">
    <location>
        <begin position="63"/>
        <end position="81"/>
    </location>
</feature>
<feature type="transmembrane region" description="Helical" evidence="6">
    <location>
        <begin position="259"/>
        <end position="282"/>
    </location>
</feature>
<feature type="transmembrane region" description="Helical" evidence="6">
    <location>
        <begin position="289"/>
        <end position="307"/>
    </location>
</feature>
<dbReference type="Pfam" id="PF03772">
    <property type="entry name" value="Competence"/>
    <property type="match status" value="1"/>
</dbReference>
<dbReference type="EMBL" id="DRQG01000080">
    <property type="protein sequence ID" value="HGY55727.1"/>
    <property type="molecule type" value="Genomic_DNA"/>
</dbReference>
<feature type="transmembrane region" description="Helical" evidence="6">
    <location>
        <begin position="39"/>
        <end position="58"/>
    </location>
</feature>
<dbReference type="Gene3D" id="3.60.15.10">
    <property type="entry name" value="Ribonuclease Z/Hydroxyacylglutathione hydrolase-like"/>
    <property type="match status" value="1"/>
</dbReference>
<feature type="domain" description="Metallo-beta-lactamase" evidence="7">
    <location>
        <begin position="563"/>
        <end position="768"/>
    </location>
</feature>
<proteinExistence type="predicted"/>